<dbReference type="InterPro" id="IPR016186">
    <property type="entry name" value="C-type_lectin-like/link_sf"/>
</dbReference>
<accession>A0A979E404</accession>
<dbReference type="Proteomes" id="UP000221080">
    <property type="component" value="Chromosome 4"/>
</dbReference>
<dbReference type="InterPro" id="IPR016187">
    <property type="entry name" value="CTDL_fold"/>
</dbReference>
<dbReference type="Gene3D" id="3.10.100.10">
    <property type="entry name" value="Mannose-Binding Protein A, subunit A"/>
    <property type="match status" value="2"/>
</dbReference>
<dbReference type="GeneID" id="108263912"/>
<dbReference type="PANTHER" id="PTHR45784:SF8">
    <property type="entry name" value="C-TYPE MANNOSE RECEPTOR 2-RELATED"/>
    <property type="match status" value="1"/>
</dbReference>
<dbReference type="KEGG" id="ipu:108263912"/>
<dbReference type="OrthoDB" id="5858677at2759"/>
<dbReference type="InterPro" id="IPR018378">
    <property type="entry name" value="C-type_lectin_CS"/>
</dbReference>
<evidence type="ECO:0000313" key="2">
    <source>
        <dbReference type="RefSeq" id="XP_047010640.1"/>
    </source>
</evidence>
<dbReference type="PANTHER" id="PTHR45784">
    <property type="entry name" value="C-TYPE LECTIN DOMAIN FAMILY 20 MEMBER A-RELATED"/>
    <property type="match status" value="1"/>
</dbReference>
<reference evidence="2" key="2">
    <citation type="submission" date="2025-08" db="UniProtKB">
        <authorList>
            <consortium name="RefSeq"/>
        </authorList>
    </citation>
    <scope>IDENTIFICATION</scope>
    <source>
        <tissue evidence="2">Blood</tissue>
    </source>
</reference>
<dbReference type="RefSeq" id="XP_047010640.1">
    <property type="nucleotide sequence ID" value="XM_047154684.1"/>
</dbReference>
<dbReference type="InterPro" id="IPR001304">
    <property type="entry name" value="C-type_lectin-like"/>
</dbReference>
<organism evidence="1 2">
    <name type="scientific">Ictalurus punctatus</name>
    <name type="common">Channel catfish</name>
    <name type="synonym">Silurus punctatus</name>
    <dbReference type="NCBI Taxonomy" id="7998"/>
    <lineage>
        <taxon>Eukaryota</taxon>
        <taxon>Metazoa</taxon>
        <taxon>Chordata</taxon>
        <taxon>Craniata</taxon>
        <taxon>Vertebrata</taxon>
        <taxon>Euteleostomi</taxon>
        <taxon>Actinopterygii</taxon>
        <taxon>Neopterygii</taxon>
        <taxon>Teleostei</taxon>
        <taxon>Ostariophysi</taxon>
        <taxon>Siluriformes</taxon>
        <taxon>Ictaluridae</taxon>
        <taxon>Ictalurus</taxon>
    </lineage>
</organism>
<dbReference type="PROSITE" id="PS00615">
    <property type="entry name" value="C_TYPE_LECTIN_1"/>
    <property type="match status" value="1"/>
</dbReference>
<name>A0A979E404_ICTPU</name>
<dbReference type="PROSITE" id="PS50041">
    <property type="entry name" value="C_TYPE_LECTIN_2"/>
    <property type="match status" value="2"/>
</dbReference>
<reference evidence="1" key="1">
    <citation type="journal article" date="2016" name="Nat. Commun.">
        <title>The channel catfish genome sequence provides insights into the evolution of scale formation in teleosts.</title>
        <authorList>
            <person name="Liu Z."/>
            <person name="Liu S."/>
            <person name="Yao J."/>
            <person name="Bao L."/>
            <person name="Zhang J."/>
            <person name="Li Y."/>
            <person name="Jiang C."/>
            <person name="Sun L."/>
            <person name="Wang R."/>
            <person name="Zhang Y."/>
            <person name="Zhou T."/>
            <person name="Zeng Q."/>
            <person name="Fu Q."/>
            <person name="Gao S."/>
            <person name="Li N."/>
            <person name="Koren S."/>
            <person name="Jiang Y."/>
            <person name="Zimin A."/>
            <person name="Xu P."/>
            <person name="Phillippy A.M."/>
            <person name="Geng X."/>
            <person name="Song L."/>
            <person name="Sun F."/>
            <person name="Li C."/>
            <person name="Wang X."/>
            <person name="Chen A."/>
            <person name="Jin Y."/>
            <person name="Yuan Z."/>
            <person name="Yang Y."/>
            <person name="Tan S."/>
            <person name="Peatman E."/>
            <person name="Lu J."/>
            <person name="Qin Z."/>
            <person name="Dunham R."/>
            <person name="Li Z."/>
            <person name="Sonstegard T."/>
            <person name="Feng J."/>
            <person name="Danzmann R.G."/>
            <person name="Schroeder S."/>
            <person name="Scheffler B."/>
            <person name="Duke M.V."/>
            <person name="Ballard L."/>
            <person name="Kucuktas H."/>
            <person name="Kaltenboeck L."/>
            <person name="Liu H."/>
            <person name="Armbruster J."/>
            <person name="Xie Y."/>
            <person name="Kirby M.L."/>
            <person name="Tian Y."/>
            <person name="Flanagan M.E."/>
            <person name="Mu W."/>
            <person name="Waldbieser G.C."/>
        </authorList>
    </citation>
    <scope>NUCLEOTIDE SEQUENCE [LARGE SCALE GENOMIC DNA]</scope>
    <source>
        <strain evidence="1">SDA103</strain>
    </source>
</reference>
<dbReference type="AlphaFoldDB" id="A0A979E404"/>
<protein>
    <submittedName>
        <fullName evidence="2">Macrophage mannose receptor 1</fullName>
    </submittedName>
</protein>
<evidence type="ECO:0000313" key="1">
    <source>
        <dbReference type="Proteomes" id="UP000221080"/>
    </source>
</evidence>
<keyword evidence="2" id="KW-0675">Receptor</keyword>
<dbReference type="SUPFAM" id="SSF56436">
    <property type="entry name" value="C-type lectin-like"/>
    <property type="match status" value="2"/>
</dbReference>
<gene>
    <name evidence="2" type="primary">LOC108263912</name>
</gene>
<sequence length="255" mass="29976">MKFISIFFLVGSCGLVEGMIKEYIHYPGATDWNNAQRICREHHTDLATISTAEEQQRLVESFNFSSGPAWIGLYRESVNSAWQWSHGEPVSFLPWYPDYPDNINYIYTRNGKTYDRYKTCAFLEQGQWKNNFCWARYPYYCYRYLILVNESKTWEEALRYCTTKYTGLASLPYATQVLQAKTELALTQTESVWTGLRFMDGNWFWLSGEPTQSLDLLPSCPAHPYRCGALNNNTNIWENRDCNENLNFLCYWNIM</sequence>
<keyword evidence="1" id="KW-1185">Reference proteome</keyword>
<dbReference type="SMART" id="SM00034">
    <property type="entry name" value="CLECT"/>
    <property type="match status" value="2"/>
</dbReference>
<proteinExistence type="predicted"/>
<dbReference type="Pfam" id="PF00059">
    <property type="entry name" value="Lectin_C"/>
    <property type="match status" value="2"/>
</dbReference>